<reference evidence="1 2" key="1">
    <citation type="submission" date="2020-08" db="EMBL/GenBank/DDBJ databases">
        <authorList>
            <person name="Liu C."/>
            <person name="Sun Q."/>
        </authorList>
    </citation>
    <scope>NUCLEOTIDE SEQUENCE [LARGE SCALE GENOMIC DNA]</scope>
    <source>
        <strain evidence="1 2">NSJ-18</strain>
    </source>
</reference>
<name>A0ABR7JSE9_9FIRM</name>
<dbReference type="RefSeq" id="WP_153972533.1">
    <property type="nucleotide sequence ID" value="NZ_JACRWE010000007.1"/>
</dbReference>
<dbReference type="EMBL" id="JACRWE010000007">
    <property type="protein sequence ID" value="MBC5997843.1"/>
    <property type="molecule type" value="Genomic_DNA"/>
</dbReference>
<sequence length="197" mass="22932">MNYNMYSNQMNDQIDPNYIYPRPYIDPMMYMNPYMMNGAQYAGYQMNPTMGGYTTYSNPYAENPSNPDLSQLDNEAVYPTIEDYSYPDIEAFSSNMPNMNIQGMPGMPNLNMQGMPDMFNTNMQGTCMPGMNMPNTPTMQGVPNLMYPNMFPNMYMMHNMMYPGMFPNMYMMPNMMYPGMFPGMPQINMEEFDEEEM</sequence>
<dbReference type="Proteomes" id="UP000609849">
    <property type="component" value="Unassembled WGS sequence"/>
</dbReference>
<evidence type="ECO:0008006" key="3">
    <source>
        <dbReference type="Google" id="ProtNLM"/>
    </source>
</evidence>
<keyword evidence="2" id="KW-1185">Reference proteome</keyword>
<accession>A0ABR7JSE9</accession>
<gene>
    <name evidence="1" type="ORF">H8923_13850</name>
</gene>
<proteinExistence type="predicted"/>
<evidence type="ECO:0000313" key="2">
    <source>
        <dbReference type="Proteomes" id="UP000609849"/>
    </source>
</evidence>
<protein>
    <recommendedName>
        <fullName evidence="3">Spore coat assembly asparagine-rich protein</fullName>
    </recommendedName>
</protein>
<evidence type="ECO:0000313" key="1">
    <source>
        <dbReference type="EMBL" id="MBC5997843.1"/>
    </source>
</evidence>
<comment type="caution">
    <text evidence="1">The sequence shown here is derived from an EMBL/GenBank/DDBJ whole genome shotgun (WGS) entry which is preliminary data.</text>
</comment>
<organism evidence="1 2">
    <name type="scientific">Romboutsia faecis</name>
    <dbReference type="NCBI Taxonomy" id="2764597"/>
    <lineage>
        <taxon>Bacteria</taxon>
        <taxon>Bacillati</taxon>
        <taxon>Bacillota</taxon>
        <taxon>Clostridia</taxon>
        <taxon>Peptostreptococcales</taxon>
        <taxon>Peptostreptococcaceae</taxon>
        <taxon>Romboutsia</taxon>
    </lineage>
</organism>